<dbReference type="InterPro" id="IPR051604">
    <property type="entry name" value="Ergot_Alk_Oxidoreductase"/>
</dbReference>
<dbReference type="Proteomes" id="UP001500582">
    <property type="component" value="Unassembled WGS sequence"/>
</dbReference>
<dbReference type="EMBL" id="BAABFT010000001">
    <property type="protein sequence ID" value="GAA4308107.1"/>
    <property type="molecule type" value="Genomic_DNA"/>
</dbReference>
<sequence length="300" mass="31921">MKIIVTGSLGHISKPLTQELLQKGHAVTVISSNAEKQHAIEELGAAAAIGSVENADFLAQVFSSADAVYTMVPPVSYLDPGLDPVKHFSRIGNNYASAITQAGVGKVVNLSSWGAHRDNGTGGIVGTYYLEQVMNGLPGGISVSHIRPASFYYNLFNFIPAIKYTGKIAANYGGDDRTVLVAPVDIAAAVAEELENTTAGRRIRYVASDELTCNEVARILGEAIGKPDLQWDLISDEQAQQTLEAAGLPASSAALLVELQAGHHKGLIAEDYYKHRPALGKVKLTDFAADFAKAFQKQVS</sequence>
<name>A0ABP8FP22_9SPHI</name>
<evidence type="ECO:0000313" key="3">
    <source>
        <dbReference type="Proteomes" id="UP001500582"/>
    </source>
</evidence>
<reference evidence="3" key="1">
    <citation type="journal article" date="2019" name="Int. J. Syst. Evol. Microbiol.">
        <title>The Global Catalogue of Microorganisms (GCM) 10K type strain sequencing project: providing services to taxonomists for standard genome sequencing and annotation.</title>
        <authorList>
            <consortium name="The Broad Institute Genomics Platform"/>
            <consortium name="The Broad Institute Genome Sequencing Center for Infectious Disease"/>
            <person name="Wu L."/>
            <person name="Ma J."/>
        </authorList>
    </citation>
    <scope>NUCLEOTIDE SEQUENCE [LARGE SCALE GENOMIC DNA]</scope>
    <source>
        <strain evidence="3">JCM 17705</strain>
    </source>
</reference>
<dbReference type="PANTHER" id="PTHR43162:SF1">
    <property type="entry name" value="PRESTALK A DIFFERENTIATION PROTEIN A"/>
    <property type="match status" value="1"/>
</dbReference>
<proteinExistence type="predicted"/>
<dbReference type="SUPFAM" id="SSF51735">
    <property type="entry name" value="NAD(P)-binding Rossmann-fold domains"/>
    <property type="match status" value="1"/>
</dbReference>
<feature type="domain" description="NmrA-like" evidence="1">
    <location>
        <begin position="2"/>
        <end position="227"/>
    </location>
</feature>
<dbReference type="Gene3D" id="3.40.50.720">
    <property type="entry name" value="NAD(P)-binding Rossmann-like Domain"/>
    <property type="match status" value="1"/>
</dbReference>
<evidence type="ECO:0000259" key="1">
    <source>
        <dbReference type="Pfam" id="PF05368"/>
    </source>
</evidence>
<dbReference type="InterPro" id="IPR008030">
    <property type="entry name" value="NmrA-like"/>
</dbReference>
<dbReference type="RefSeq" id="WP_345209094.1">
    <property type="nucleotide sequence ID" value="NZ_BAABFT010000001.1"/>
</dbReference>
<organism evidence="2 3">
    <name type="scientific">Mucilaginibacter gynuensis</name>
    <dbReference type="NCBI Taxonomy" id="1302236"/>
    <lineage>
        <taxon>Bacteria</taxon>
        <taxon>Pseudomonadati</taxon>
        <taxon>Bacteroidota</taxon>
        <taxon>Sphingobacteriia</taxon>
        <taxon>Sphingobacteriales</taxon>
        <taxon>Sphingobacteriaceae</taxon>
        <taxon>Mucilaginibacter</taxon>
    </lineage>
</organism>
<keyword evidence="3" id="KW-1185">Reference proteome</keyword>
<dbReference type="PANTHER" id="PTHR43162">
    <property type="match status" value="1"/>
</dbReference>
<gene>
    <name evidence="2" type="ORF">GCM10023149_01860</name>
</gene>
<comment type="caution">
    <text evidence="2">The sequence shown here is derived from an EMBL/GenBank/DDBJ whole genome shotgun (WGS) entry which is preliminary data.</text>
</comment>
<dbReference type="Gene3D" id="3.90.25.10">
    <property type="entry name" value="UDP-galactose 4-epimerase, domain 1"/>
    <property type="match status" value="1"/>
</dbReference>
<accession>A0ABP8FP22</accession>
<evidence type="ECO:0000313" key="2">
    <source>
        <dbReference type="EMBL" id="GAA4308107.1"/>
    </source>
</evidence>
<dbReference type="Pfam" id="PF05368">
    <property type="entry name" value="NmrA"/>
    <property type="match status" value="1"/>
</dbReference>
<dbReference type="InterPro" id="IPR036291">
    <property type="entry name" value="NAD(P)-bd_dom_sf"/>
</dbReference>
<protein>
    <submittedName>
        <fullName evidence="2">NmrA family NAD(P)-binding protein</fullName>
    </submittedName>
</protein>